<evidence type="ECO:0000256" key="1">
    <source>
        <dbReference type="ARBA" id="ARBA00004651"/>
    </source>
</evidence>
<dbReference type="PANTHER" id="PTHR42643">
    <property type="entry name" value="IONOTROPIC RECEPTOR 20A-RELATED"/>
    <property type="match status" value="1"/>
</dbReference>
<dbReference type="Proteomes" id="UP000215335">
    <property type="component" value="Unassembled WGS sequence"/>
</dbReference>
<dbReference type="EMBL" id="NNAY01000071">
    <property type="protein sequence ID" value="OXU31281.1"/>
    <property type="molecule type" value="Genomic_DNA"/>
</dbReference>
<comment type="subcellular location">
    <subcellularLocation>
        <location evidence="1">Cell membrane</location>
        <topology evidence="1">Multi-pass membrane protein</topology>
    </subcellularLocation>
</comment>
<evidence type="ECO:0000256" key="8">
    <source>
        <dbReference type="SAM" id="Phobius"/>
    </source>
</evidence>
<evidence type="ECO:0000256" key="7">
    <source>
        <dbReference type="ARBA" id="ARBA00023180"/>
    </source>
</evidence>
<keyword evidence="6" id="KW-0675">Receptor</keyword>
<name>A0A232FKL4_9HYME</name>
<organism evidence="9 10">
    <name type="scientific">Trichomalopsis sarcophagae</name>
    <dbReference type="NCBI Taxonomy" id="543379"/>
    <lineage>
        <taxon>Eukaryota</taxon>
        <taxon>Metazoa</taxon>
        <taxon>Ecdysozoa</taxon>
        <taxon>Arthropoda</taxon>
        <taxon>Hexapoda</taxon>
        <taxon>Insecta</taxon>
        <taxon>Pterygota</taxon>
        <taxon>Neoptera</taxon>
        <taxon>Endopterygota</taxon>
        <taxon>Hymenoptera</taxon>
        <taxon>Apocrita</taxon>
        <taxon>Proctotrupomorpha</taxon>
        <taxon>Chalcidoidea</taxon>
        <taxon>Pteromalidae</taxon>
        <taxon>Pteromalinae</taxon>
        <taxon>Trichomalopsis</taxon>
    </lineage>
</organism>
<protein>
    <recommendedName>
        <fullName evidence="11">Ionotropic glutamate receptor C-terminal domain-containing protein</fullName>
    </recommendedName>
</protein>
<sequence>MRKFAYYWIVLIYIPCKIASADIGVAQIWPNLDLHQVTVLTNHLPEKGNSILRNILNNFPTLCIDPQKLRSASQVLRRSENSKLYIFLHDDLDIEFYKKRLYEVLNLIVQVAPVSTRPKCLAFFHSSTDNDDWALEEILIFAWHLKFLDFSIVKMRANGESVILSYNPFTRMFSASPLDSVVFPDKLHDMQGFGFLVPVAYRPPYIFINHDQATRKVKSIEGTSYFFLKTLSEKLNFTLITPILKKNITLDGIFDTYEATGARMSMVPVLVNSLSNRSFIVGRFFSDEKFVLIVPIISETKLRGPIQILIYLACFVVIMICFVLTAGILRFPLSQWQIIDVYQLLLGVALAKKQPSNFGQRIVYLSLVLVSMKYSGDTIAMLTGFSVEMGEKPFESFDEIVKSHVPVYMSELFLNQVYSRSDEVFNNLRMKPEIYGNFDDCIRNLVDRKSSICITTNIHGKFTVAEKNAFSKKRRNGGRVMKLAKVSLYPDKSTYFYESGSPFVERIERIERRTYESGLVYAWKTNQKFNRSVGEGTDEAEVKDLLLTEIVAVAGCGYGVACVVFVVELVVPFLWRREKVRQSYHQLTIFLNTTSFIHNPILSKALHEVPTIIIDLARFLITSDNPFSHLSAIREPRTTTMYMIFYTKTNIYQLPNLVNTIANLSPTSERPRCLLVQIDAGASDQLEIEHLLRYVWSAYKFLDFSILSSIHEPHPLICYYNPFTDLFHREYLDVNIHIFPDKLSNMHGTKIFVPTIHEPPFIFVQRSRRGKKIYGHSYFVYKEIAKRMNFTLEFVEDLDKLESANRTKVLFKLLADARVNMSMLPLSTSSNQQLSRKLVRSRETYQVSYSLLLPNIQKLRSENPGFLDAYILSLWFIILCFVMTAHVLRFTTISSSGSWRTINLVQVLLGSSSPKLPSQTAQRIVYFSLILLSLSYSTDMFSNLLNNKMKWRNCRFRSIEQVLQANISIMVSESFYNDIYLNNEDLIKQLGPRPRTFRNLMQCVCMIHETRKVGCVVTKESVMSIIRYDLGKWWRTTHRLQFLTFGEFQLFNDILTSVHVASSPMVYRLDRYVRLSFIHGIMSTWKPENEYDKMEKAVEVVADTGVTKSDFRARMEMILSRGKTMWICTACLIMVILSMSNERSVDSLKNDLFASLVNRIVSDLKTNNVVLFGSKSARPYSDAFCKRLMPKVPTISIDLSKMMIDKDNRSLSLPILRHPTFSTLYVVLVNRDETGDYLKNLESTLNTTVRVSPISARPNCLIVCYSEKTSSLDNWRNLLIYAWSLKFLDFTVAIVTPGESPILYDYNPFTKNFRKRLLAPRTDLFPYKLDNLHGYALKIPAIELQPYLYIKRNSEGEVVDLDGMSFKYCQIFRESLNFTTKFVTGMEDAVLHANFPPIFQRLGNAEIDMLSFPFNVRSIVYDFYDRLQLGRLFLNTNYVFIVPILPIVKIDIPLDVIYFVPVFALIVVVYEAAQRLLRFPKKYWEVCKIFQILLGVTVPRQSPNKMVEKIVYFSLIMLSMKYSIDALTKIMDIRLLKGEVAFKSLEEIAESALPIYTLDFIIEQTYGNNDEEVIQKLKKKTFPVADIFQCIYRMVDNKSCMCITPHSAGAYVAKMFINEDGTATTKVARPSLYDDTAAFAFERASPFARRFDELVQRIVESGISDSWDIAQKYTVKPSDFARRKPTKENIFLTQLYAVLSAGYALGCLSLMAELACKRYCACSK</sequence>
<feature type="transmembrane region" description="Helical" evidence="8">
    <location>
        <begin position="308"/>
        <end position="329"/>
    </location>
</feature>
<keyword evidence="4 8" id="KW-1133">Transmembrane helix</keyword>
<feature type="transmembrane region" description="Helical" evidence="8">
    <location>
        <begin position="867"/>
        <end position="888"/>
    </location>
</feature>
<dbReference type="InterPro" id="IPR052192">
    <property type="entry name" value="Insect_Ionotropic_Sensory_Rcpt"/>
</dbReference>
<keyword evidence="3 8" id="KW-0812">Transmembrane</keyword>
<feature type="transmembrane region" description="Helical" evidence="8">
    <location>
        <begin position="550"/>
        <end position="575"/>
    </location>
</feature>
<proteinExistence type="predicted"/>
<evidence type="ECO:0000256" key="6">
    <source>
        <dbReference type="ARBA" id="ARBA00023170"/>
    </source>
</evidence>
<evidence type="ECO:0000256" key="5">
    <source>
        <dbReference type="ARBA" id="ARBA00023136"/>
    </source>
</evidence>
<accession>A0A232FKL4</accession>
<evidence type="ECO:0000256" key="3">
    <source>
        <dbReference type="ARBA" id="ARBA00022692"/>
    </source>
</evidence>
<evidence type="ECO:0000313" key="9">
    <source>
        <dbReference type="EMBL" id="OXU31281.1"/>
    </source>
</evidence>
<dbReference type="GO" id="GO:0005886">
    <property type="term" value="C:plasma membrane"/>
    <property type="evidence" value="ECO:0007669"/>
    <property type="project" value="UniProtKB-SubCell"/>
</dbReference>
<dbReference type="PANTHER" id="PTHR42643:SF24">
    <property type="entry name" value="IONOTROPIC RECEPTOR 60A"/>
    <property type="match status" value="1"/>
</dbReference>
<feature type="transmembrane region" description="Helical" evidence="8">
    <location>
        <begin position="1690"/>
        <end position="1712"/>
    </location>
</feature>
<gene>
    <name evidence="9" type="ORF">TSAR_011024</name>
</gene>
<dbReference type="STRING" id="543379.A0A232FKL4"/>
<keyword evidence="5 8" id="KW-0472">Membrane</keyword>
<keyword evidence="2" id="KW-1003">Cell membrane</keyword>
<dbReference type="OrthoDB" id="7696986at2759"/>
<evidence type="ECO:0000256" key="2">
    <source>
        <dbReference type="ARBA" id="ARBA00022475"/>
    </source>
</evidence>
<keyword evidence="10" id="KW-1185">Reference proteome</keyword>
<feature type="transmembrane region" description="Helical" evidence="8">
    <location>
        <begin position="1124"/>
        <end position="1140"/>
    </location>
</feature>
<evidence type="ECO:0008006" key="11">
    <source>
        <dbReference type="Google" id="ProtNLM"/>
    </source>
</evidence>
<dbReference type="SUPFAM" id="SSF53850">
    <property type="entry name" value="Periplasmic binding protein-like II"/>
    <property type="match status" value="1"/>
</dbReference>
<dbReference type="Gene3D" id="3.40.190.10">
    <property type="entry name" value="Periplasmic binding protein-like II"/>
    <property type="match status" value="1"/>
</dbReference>
<evidence type="ECO:0000313" key="10">
    <source>
        <dbReference type="Proteomes" id="UP000215335"/>
    </source>
</evidence>
<comment type="caution">
    <text evidence="9">The sequence shown here is derived from an EMBL/GenBank/DDBJ whole genome shotgun (WGS) entry which is preliminary data.</text>
</comment>
<feature type="transmembrane region" description="Helical" evidence="8">
    <location>
        <begin position="363"/>
        <end position="387"/>
    </location>
</feature>
<keyword evidence="7" id="KW-0325">Glycoprotein</keyword>
<reference evidence="9 10" key="1">
    <citation type="journal article" date="2017" name="Curr. Biol.">
        <title>The Evolution of Venom by Co-option of Single-Copy Genes.</title>
        <authorList>
            <person name="Martinson E.O."/>
            <person name="Mrinalini"/>
            <person name="Kelkar Y.D."/>
            <person name="Chang C.H."/>
            <person name="Werren J.H."/>
        </authorList>
    </citation>
    <scope>NUCLEOTIDE SEQUENCE [LARGE SCALE GENOMIC DNA]</scope>
    <source>
        <strain evidence="9 10">Alberta</strain>
        <tissue evidence="9">Whole body</tissue>
    </source>
</reference>
<feature type="transmembrane region" description="Helical" evidence="8">
    <location>
        <begin position="924"/>
        <end position="945"/>
    </location>
</feature>
<evidence type="ECO:0000256" key="4">
    <source>
        <dbReference type="ARBA" id="ARBA00022989"/>
    </source>
</evidence>